<evidence type="ECO:0000313" key="1">
    <source>
        <dbReference type="EMBL" id="EGB02409.1"/>
    </source>
</evidence>
<gene>
    <name evidence="1" type="ORF">AURANDRAFT_68912</name>
</gene>
<sequence length="170" mass="17509">MAKLLMILPHVAAGFSLRGSNSTCLSEGATCALDDSLPPCCETFRCWEYMAEQQPALELPGLQQPALELPGLTCTSCIAAGETCSRDIISGTPCCTGYICGASNGTDACVKMPEAVAAPMGDDDTNFTKCGCPDHEYCPGAPPPNGHCGWLGAQGFACGNPAGSRCAPEP</sequence>
<dbReference type="Proteomes" id="UP000002729">
    <property type="component" value="Unassembled WGS sequence"/>
</dbReference>
<reference evidence="1 2" key="1">
    <citation type="journal article" date="2011" name="Proc. Natl. Acad. Sci. U.S.A.">
        <title>Niche of harmful alga Aureococcus anophagefferens revealed through ecogenomics.</title>
        <authorList>
            <person name="Gobler C.J."/>
            <person name="Berry D.L."/>
            <person name="Dyhrman S.T."/>
            <person name="Wilhelm S.W."/>
            <person name="Salamov A."/>
            <person name="Lobanov A.V."/>
            <person name="Zhang Y."/>
            <person name="Collier J.L."/>
            <person name="Wurch L.L."/>
            <person name="Kustka A.B."/>
            <person name="Dill B.D."/>
            <person name="Shah M."/>
            <person name="VerBerkmoes N.C."/>
            <person name="Kuo A."/>
            <person name="Terry A."/>
            <person name="Pangilinan J."/>
            <person name="Lindquist E.A."/>
            <person name="Lucas S."/>
            <person name="Paulsen I.T."/>
            <person name="Hattenrath-Lehmann T.K."/>
            <person name="Talmage S.C."/>
            <person name="Walker E.A."/>
            <person name="Koch F."/>
            <person name="Burson A.M."/>
            <person name="Marcoval M.A."/>
            <person name="Tang Y.Z."/>
            <person name="Lecleir G.R."/>
            <person name="Coyne K.J."/>
            <person name="Berg G.M."/>
            <person name="Bertrand E.M."/>
            <person name="Saito M.A."/>
            <person name="Gladyshev V.N."/>
            <person name="Grigoriev I.V."/>
        </authorList>
    </citation>
    <scope>NUCLEOTIDE SEQUENCE [LARGE SCALE GENOMIC DNA]</scope>
    <source>
        <strain evidence="2">CCMP 1984</strain>
    </source>
</reference>
<evidence type="ECO:0000313" key="2">
    <source>
        <dbReference type="Proteomes" id="UP000002729"/>
    </source>
</evidence>
<proteinExistence type="predicted"/>
<keyword evidence="2" id="KW-1185">Reference proteome</keyword>
<name>F0YR51_AURAN</name>
<dbReference type="KEGG" id="aaf:AURANDRAFT_68912"/>
<dbReference type="GeneID" id="20227111"/>
<dbReference type="AlphaFoldDB" id="F0YR51"/>
<organism evidence="2">
    <name type="scientific">Aureococcus anophagefferens</name>
    <name type="common">Harmful bloom alga</name>
    <dbReference type="NCBI Taxonomy" id="44056"/>
    <lineage>
        <taxon>Eukaryota</taxon>
        <taxon>Sar</taxon>
        <taxon>Stramenopiles</taxon>
        <taxon>Ochrophyta</taxon>
        <taxon>Pelagophyceae</taxon>
        <taxon>Pelagomonadales</taxon>
        <taxon>Pelagomonadaceae</taxon>
        <taxon>Aureococcus</taxon>
    </lineage>
</organism>
<dbReference type="EMBL" id="GL833550">
    <property type="protein sequence ID" value="EGB02409.1"/>
    <property type="molecule type" value="Genomic_DNA"/>
</dbReference>
<dbReference type="InParanoid" id="F0YR51"/>
<accession>F0YR51</accession>
<protein>
    <submittedName>
        <fullName evidence="1">Uncharacterized protein</fullName>
    </submittedName>
</protein>
<dbReference type="RefSeq" id="XP_009042893.1">
    <property type="nucleotide sequence ID" value="XM_009044645.1"/>
</dbReference>